<protein>
    <recommendedName>
        <fullName evidence="1">UPF0260 protein SAMN02745911_0386</fullName>
    </recommendedName>
</protein>
<dbReference type="NCBIfam" id="NF003501">
    <property type="entry name" value="PRK05170.1-5"/>
    <property type="match status" value="1"/>
</dbReference>
<gene>
    <name evidence="2" type="ORF">SAMN02745911_0386</name>
</gene>
<dbReference type="Proteomes" id="UP000184290">
    <property type="component" value="Unassembled WGS sequence"/>
</dbReference>
<sequence length="175" mass="19964">MTVNSKPPTQDSPLNSSLRDFGNRPFWRERALEDFSPREWESLCDGCGRCCLNKLEDWDTGEIAWTNVACRLLDCESCRCSDYEDRLTTVPDCLPLTPQSVREITWLPPTCAYRLVAEGRDLYWWHHLVSGDPTTVHEAGISVRGRAISEEGLAPEEFEDHLAAWPGQNPMNENH</sequence>
<keyword evidence="3" id="KW-1185">Reference proteome</keyword>
<reference evidence="2 3" key="1">
    <citation type="submission" date="2016-11" db="EMBL/GenBank/DDBJ databases">
        <authorList>
            <person name="Varghese N."/>
            <person name="Submissions S."/>
        </authorList>
    </citation>
    <scope>NUCLEOTIDE SEQUENCE [LARGE SCALE GENOMIC DNA]</scope>
    <source>
        <strain evidence="2 3">DSM 21988</strain>
    </source>
</reference>
<comment type="caution">
    <text evidence="2">The sequence shown here is derived from an EMBL/GenBank/DDBJ whole genome shotgun (WGS) entry which is preliminary data.</text>
</comment>
<proteinExistence type="inferred from homology"/>
<name>A0ABY1I311_9HYPH</name>
<dbReference type="InterPro" id="IPR005358">
    <property type="entry name" value="Puta_zinc/iron-chelating_dom"/>
</dbReference>
<dbReference type="Pfam" id="PF03692">
    <property type="entry name" value="CxxCxxCC"/>
    <property type="match status" value="1"/>
</dbReference>
<organism evidence="2 3">
    <name type="scientific">Aureimonas altamirensis DSM 21988</name>
    <dbReference type="NCBI Taxonomy" id="1121026"/>
    <lineage>
        <taxon>Bacteria</taxon>
        <taxon>Pseudomonadati</taxon>
        <taxon>Pseudomonadota</taxon>
        <taxon>Alphaproteobacteria</taxon>
        <taxon>Hyphomicrobiales</taxon>
        <taxon>Aurantimonadaceae</taxon>
        <taxon>Aureimonas</taxon>
    </lineage>
</organism>
<dbReference type="PANTHER" id="PTHR37421">
    <property type="entry name" value="UPF0260 PROTEIN YCGN"/>
    <property type="match status" value="1"/>
</dbReference>
<comment type="similarity">
    <text evidence="1">Belongs to the UPF0260 family.</text>
</comment>
<dbReference type="PIRSF" id="PIRSF006173">
    <property type="entry name" value="UCP006173"/>
    <property type="match status" value="1"/>
</dbReference>
<dbReference type="NCBIfam" id="NF003507">
    <property type="entry name" value="PRK05170.2-5"/>
    <property type="match status" value="1"/>
</dbReference>
<dbReference type="HAMAP" id="MF_00676">
    <property type="entry name" value="UPF0260"/>
    <property type="match status" value="1"/>
</dbReference>
<evidence type="ECO:0000313" key="2">
    <source>
        <dbReference type="EMBL" id="SHI51309.1"/>
    </source>
</evidence>
<evidence type="ECO:0000256" key="1">
    <source>
        <dbReference type="HAMAP-Rule" id="MF_00676"/>
    </source>
</evidence>
<dbReference type="PANTHER" id="PTHR37421:SF1">
    <property type="entry name" value="UPF0260 PROTEIN YCGN"/>
    <property type="match status" value="1"/>
</dbReference>
<dbReference type="InterPro" id="IPR008228">
    <property type="entry name" value="UCP006173"/>
</dbReference>
<dbReference type="EMBL" id="FQZC01000001">
    <property type="protein sequence ID" value="SHI51309.1"/>
    <property type="molecule type" value="Genomic_DNA"/>
</dbReference>
<evidence type="ECO:0000313" key="3">
    <source>
        <dbReference type="Proteomes" id="UP000184290"/>
    </source>
</evidence>
<accession>A0ABY1I311</accession>